<evidence type="ECO:0000313" key="1">
    <source>
        <dbReference type="EMBL" id="AOS48038.1"/>
    </source>
</evidence>
<accession>A0A1D8B4I1</accession>
<dbReference type="AlphaFoldDB" id="A0A1D8B4I1"/>
<dbReference type="OrthoDB" id="2086631at2"/>
<gene>
    <name evidence="1" type="ORF">BH719_06320</name>
</gene>
<proteinExistence type="predicted"/>
<keyword evidence="2" id="KW-1185">Reference proteome</keyword>
<reference evidence="1 2" key="1">
    <citation type="submission" date="2016-09" db="EMBL/GenBank/DDBJ databases">
        <title>Complete genome sequence of Actinomyces hongkongensis HKU8.</title>
        <authorList>
            <person name="Gao Y.-X."/>
            <person name="Zhou Y.-Y."/>
            <person name="Xie Y."/>
            <person name="Wang M."/>
            <person name="Wang S.-J."/>
            <person name="Shen S.-G."/>
        </authorList>
    </citation>
    <scope>NUCLEOTIDE SEQUENCE [LARGE SCALE GENOMIC DNA]</scope>
    <source>
        <strain evidence="1 2">HKU8</strain>
    </source>
</reference>
<protein>
    <submittedName>
        <fullName evidence="1">Uncharacterized protein</fullName>
    </submittedName>
</protein>
<sequence>MAGREESRSAVSGSGVVEDIWGLAHGLSEGSWLETGLSSVSLVADAVGVGVDPLGTLIAWGAGWLIDHFGPLKSWMDQFLGDADSVRADAATWSNVAWAMGECADSLEQDERGLMGEQVGATARGYRASNADTISALRTASGAADAMGKATSVLAEVVGLVHDLLRDAISAIVGTLASAIIEAIATFGLAIPLIIAQVQVKVGAKATQMAAHITGVLKSARSLAKQLSSARGLLELLRSLLSRGKRAVLGIVEFFKDGRRKARELFERITHGSKPHWDEDGATARAQELVAAGRTAHDTKVALENKFKDLIKKYGLEEDYIGKNGRLKVNKDNYATLADDIADQGATIDEIDQVLTDGSALTEARRAEKAASEELGAEFRENTGEPPRTVIPGIGGVGGGNRSFDLLAVDERVESIDFVEAKGGLHPKMGHARNILPDGSKGEVLEQGTGAYLNHIARQDKNFLQLLRDNPDLWERIKSGQVTLNNVVCKTPTADLSLIERTTEAFTLEPETIRALDTELNPPPTTNGTTP</sequence>
<dbReference type="Proteomes" id="UP000095214">
    <property type="component" value="Chromosome"/>
</dbReference>
<dbReference type="EMBL" id="CP017298">
    <property type="protein sequence ID" value="AOS48038.1"/>
    <property type="molecule type" value="Genomic_DNA"/>
</dbReference>
<name>A0A1D8B4I1_9ACTO</name>
<dbReference type="KEGG" id="phon:BH719_06320"/>
<evidence type="ECO:0000313" key="2">
    <source>
        <dbReference type="Proteomes" id="UP000095214"/>
    </source>
</evidence>
<dbReference type="STRING" id="178339.BH719_06320"/>
<organism evidence="1 2">
    <name type="scientific">Pauljensenia hongkongensis</name>
    <dbReference type="NCBI Taxonomy" id="178339"/>
    <lineage>
        <taxon>Bacteria</taxon>
        <taxon>Bacillati</taxon>
        <taxon>Actinomycetota</taxon>
        <taxon>Actinomycetes</taxon>
        <taxon>Actinomycetales</taxon>
        <taxon>Actinomycetaceae</taxon>
        <taxon>Pauljensenia</taxon>
    </lineage>
</organism>